<evidence type="ECO:0000313" key="1">
    <source>
        <dbReference type="EMBL" id="QOR57582.1"/>
    </source>
</evidence>
<organism evidence="1 2">
    <name type="scientific">uncultured phage cr125_1</name>
    <dbReference type="NCBI Taxonomy" id="2772091"/>
    <lineage>
        <taxon>Viruses</taxon>
        <taxon>Duplodnaviria</taxon>
        <taxon>Heunggongvirae</taxon>
        <taxon>Uroviricota</taxon>
        <taxon>Caudoviricetes</taxon>
        <taxon>Crassvirales</taxon>
        <taxon>Suoliviridae</taxon>
        <taxon>Uncouvirinae</taxon>
        <taxon>Aurodevirus</taxon>
        <taxon>Aurodevirus hominis</taxon>
    </lineage>
</organism>
<dbReference type="GeneID" id="65131730"/>
<dbReference type="KEGG" id="vg:65131730"/>
<evidence type="ECO:0000313" key="2">
    <source>
        <dbReference type="Proteomes" id="UP000594004"/>
    </source>
</evidence>
<proteinExistence type="predicted"/>
<dbReference type="RefSeq" id="YP_010113222.1">
    <property type="nucleotide sequence ID" value="NC_055900.1"/>
</dbReference>
<reference evidence="1 2" key="1">
    <citation type="submission" date="2020-07" db="EMBL/GenBank/DDBJ databases">
        <title>Taxonomic proposal: Crassvirales, a new order of highly abundant and diverse bacterial viruses.</title>
        <authorList>
            <person name="Shkoporov A.N."/>
            <person name="Stockdale S.R."/>
            <person name="Guerin E."/>
            <person name="Ross R.P."/>
            <person name="Hill C."/>
        </authorList>
    </citation>
    <scope>NUCLEOTIDE SEQUENCE [LARGE SCALE GENOMIC DNA]</scope>
</reference>
<dbReference type="Proteomes" id="UP000594004">
    <property type="component" value="Segment"/>
</dbReference>
<dbReference type="EMBL" id="MT774407">
    <property type="protein sequence ID" value="QOR57582.1"/>
    <property type="molecule type" value="Genomic_DNA"/>
</dbReference>
<accession>A0A7M1RUS9</accession>
<name>A0A7M1RUS9_9CAUD</name>
<keyword evidence="2" id="KW-1185">Reference proteome</keyword>
<sequence length="143" mass="16881">MNIEYMTIKPGSILLQRDYNWIVKLWYKLVKKELKFNRFTIFTTDCDLINIHGEHRDAVIAEPKKAYSKKELKRLNTIIDSSKKEEGDWLSSDKATVSDLFIAINCVRPDTFEGKNNLNAFLDNKYYNIKELSDEANWSEYIF</sequence>
<protein>
    <submittedName>
        <fullName evidence="1">Uncharacterized protein</fullName>
    </submittedName>
</protein>